<keyword evidence="1" id="KW-0732">Signal</keyword>
<dbReference type="RefSeq" id="WP_237445822.1">
    <property type="nucleotide sequence ID" value="NZ_CAKLPX010000004.1"/>
</dbReference>
<sequence length="208" mass="23887">MNYNKTAQLLTLLLATLSVSALADYYRYVGDNNRVVVVDHLNEDAIRLGYERLNNSGQVIEVVDRAMTREESAKVNADKIEAQRLQEWDEQLLLKYSTISDIEAALKRAQRDIDVRLGILKSNQSVLKTQLSNERTKAANLERNHREVPEDLQLRIKNLGLELDSVRSTIAMRRKEKLTTSESFQRDIERFEELKAIAGSRNLYHSAN</sequence>
<reference evidence="2" key="1">
    <citation type="submission" date="2021-12" db="EMBL/GenBank/DDBJ databases">
        <authorList>
            <person name="Rodrigo-Torres L."/>
            <person name="Arahal R. D."/>
            <person name="Lucena T."/>
        </authorList>
    </citation>
    <scope>NUCLEOTIDE SEQUENCE</scope>
    <source>
        <strain evidence="2">CECT 8267</strain>
    </source>
</reference>
<evidence type="ECO:0000313" key="2">
    <source>
        <dbReference type="EMBL" id="CAH0993143.1"/>
    </source>
</evidence>
<keyword evidence="3" id="KW-1185">Reference proteome</keyword>
<gene>
    <name evidence="2" type="ORF">SIN8267_03282</name>
</gene>
<proteinExistence type="predicted"/>
<dbReference type="Proteomes" id="UP000838100">
    <property type="component" value="Unassembled WGS sequence"/>
</dbReference>
<comment type="caution">
    <text evidence="2">The sequence shown here is derived from an EMBL/GenBank/DDBJ whole genome shotgun (WGS) entry which is preliminary data.</text>
</comment>
<evidence type="ECO:0008006" key="4">
    <source>
        <dbReference type="Google" id="ProtNLM"/>
    </source>
</evidence>
<feature type="signal peptide" evidence="1">
    <location>
        <begin position="1"/>
        <end position="23"/>
    </location>
</feature>
<evidence type="ECO:0000313" key="3">
    <source>
        <dbReference type="Proteomes" id="UP000838100"/>
    </source>
</evidence>
<evidence type="ECO:0000256" key="1">
    <source>
        <dbReference type="SAM" id="SignalP"/>
    </source>
</evidence>
<protein>
    <recommendedName>
        <fullName evidence="4">DUF4124 domain-containing protein</fullName>
    </recommendedName>
</protein>
<organism evidence="2 3">
    <name type="scientific">Sinobacterium norvegicum</name>
    <dbReference type="NCBI Taxonomy" id="1641715"/>
    <lineage>
        <taxon>Bacteria</taxon>
        <taxon>Pseudomonadati</taxon>
        <taxon>Pseudomonadota</taxon>
        <taxon>Gammaproteobacteria</taxon>
        <taxon>Cellvibrionales</taxon>
        <taxon>Spongiibacteraceae</taxon>
        <taxon>Sinobacterium</taxon>
    </lineage>
</organism>
<feature type="chain" id="PRO_5047520498" description="DUF4124 domain-containing protein" evidence="1">
    <location>
        <begin position="24"/>
        <end position="208"/>
    </location>
</feature>
<accession>A0ABN8EQ83</accession>
<name>A0ABN8EQ83_9GAMM</name>
<dbReference type="EMBL" id="CAKLPX010000004">
    <property type="protein sequence ID" value="CAH0993143.1"/>
    <property type="molecule type" value="Genomic_DNA"/>
</dbReference>